<dbReference type="VEuPathDB" id="AmoebaDB:FDP41_004136"/>
<gene>
    <name evidence="2" type="ORF">FDP41_004136</name>
</gene>
<evidence type="ECO:0000256" key="1">
    <source>
        <dbReference type="SAM" id="MobiDB-lite"/>
    </source>
</evidence>
<feature type="region of interest" description="Disordered" evidence="1">
    <location>
        <begin position="147"/>
        <end position="181"/>
    </location>
</feature>
<keyword evidence="3" id="KW-1185">Reference proteome</keyword>
<evidence type="ECO:0000313" key="2">
    <source>
        <dbReference type="EMBL" id="KAF0976841.1"/>
    </source>
</evidence>
<comment type="caution">
    <text evidence="2">The sequence shown here is derived from an EMBL/GenBank/DDBJ whole genome shotgun (WGS) entry which is preliminary data.</text>
</comment>
<dbReference type="AlphaFoldDB" id="A0A6A5BRD6"/>
<protein>
    <submittedName>
        <fullName evidence="2">Uncharacterized protein</fullName>
    </submittedName>
</protein>
<accession>A0A6A5BRD6</accession>
<reference evidence="2 3" key="1">
    <citation type="journal article" date="2019" name="Sci. Rep.">
        <title>Nanopore sequencing improves the draft genome of the human pathogenic amoeba Naegleria fowleri.</title>
        <authorList>
            <person name="Liechti N."/>
            <person name="Schurch N."/>
            <person name="Bruggmann R."/>
            <person name="Wittwer M."/>
        </authorList>
    </citation>
    <scope>NUCLEOTIDE SEQUENCE [LARGE SCALE GENOMIC DNA]</scope>
    <source>
        <strain evidence="2 3">ATCC 30894</strain>
    </source>
</reference>
<dbReference type="RefSeq" id="XP_044561554.1">
    <property type="nucleotide sequence ID" value="XM_044707518.1"/>
</dbReference>
<feature type="compositionally biased region" description="Polar residues" evidence="1">
    <location>
        <begin position="168"/>
        <end position="181"/>
    </location>
</feature>
<name>A0A6A5BRD6_NAEFO</name>
<evidence type="ECO:0000313" key="3">
    <source>
        <dbReference type="Proteomes" id="UP000444721"/>
    </source>
</evidence>
<proteinExistence type="predicted"/>
<dbReference type="Proteomes" id="UP000444721">
    <property type="component" value="Unassembled WGS sequence"/>
</dbReference>
<dbReference type="GeneID" id="68111354"/>
<organism evidence="2 3">
    <name type="scientific">Naegleria fowleri</name>
    <name type="common">Brain eating amoeba</name>
    <dbReference type="NCBI Taxonomy" id="5763"/>
    <lineage>
        <taxon>Eukaryota</taxon>
        <taxon>Discoba</taxon>
        <taxon>Heterolobosea</taxon>
        <taxon>Tetramitia</taxon>
        <taxon>Eutetramitia</taxon>
        <taxon>Vahlkampfiidae</taxon>
        <taxon>Naegleria</taxon>
    </lineage>
</organism>
<dbReference type="EMBL" id="VFQX01000036">
    <property type="protein sequence ID" value="KAF0976841.1"/>
    <property type="molecule type" value="Genomic_DNA"/>
</dbReference>
<sequence length="181" mass="20406">MNLSFILFQNHSCLILEKLKRICSCDHSILLNTLFQSSSSNSIVVTTTTTSNTHSSPSPSPLTYYICFKHPLGVQVTLFKLPSFQHRMMNSHSNNNSNSNNNNDIHHNPNIINPTCHHDQWFISCPTVERQQWEYYPLYFNNNGSTNTNTPSSSSLNPYAPTTTTMTVESSTPKLPSTPHS</sequence>